<evidence type="ECO:0000256" key="5">
    <source>
        <dbReference type="ARBA" id="ARBA00022989"/>
    </source>
</evidence>
<name>A0A2C8AHI9_9ACTN</name>
<feature type="transmembrane region" description="Helical" evidence="7">
    <location>
        <begin position="165"/>
        <end position="182"/>
    </location>
</feature>
<dbReference type="Gene3D" id="3.40.50.300">
    <property type="entry name" value="P-loop containing nucleotide triphosphate hydrolases"/>
    <property type="match status" value="1"/>
</dbReference>
<reference evidence="11 12" key="2">
    <citation type="submission" date="2016-09" db="EMBL/GenBank/DDBJ databases">
        <authorList>
            <person name="Laine KS P."/>
        </authorList>
    </citation>
    <scope>NUCLEOTIDE SEQUENCE [LARGE SCALE GENOMIC DNA]</scope>
    <source>
        <strain evidence="11">PFRJS-23</strain>
    </source>
</reference>
<dbReference type="InterPro" id="IPR011527">
    <property type="entry name" value="ABC1_TM_dom"/>
</dbReference>
<dbReference type="RefSeq" id="WP_063493715.1">
    <property type="nucleotide sequence ID" value="NZ_CP018002.1"/>
</dbReference>
<evidence type="ECO:0000313" key="10">
    <source>
        <dbReference type="EMBL" id="SBN38896.1"/>
    </source>
</evidence>
<keyword evidence="4 10" id="KW-0067">ATP-binding</keyword>
<feature type="transmembrane region" description="Helical" evidence="7">
    <location>
        <begin position="142"/>
        <end position="159"/>
    </location>
</feature>
<evidence type="ECO:0000256" key="4">
    <source>
        <dbReference type="ARBA" id="ARBA00022840"/>
    </source>
</evidence>
<dbReference type="InterPro" id="IPR039421">
    <property type="entry name" value="Type_1_exporter"/>
</dbReference>
<evidence type="ECO:0000256" key="1">
    <source>
        <dbReference type="ARBA" id="ARBA00004651"/>
    </source>
</evidence>
<dbReference type="InterPro" id="IPR036640">
    <property type="entry name" value="ABC1_TM_sf"/>
</dbReference>
<evidence type="ECO:0000256" key="2">
    <source>
        <dbReference type="ARBA" id="ARBA00022692"/>
    </source>
</evidence>
<dbReference type="SUPFAM" id="SSF90123">
    <property type="entry name" value="ABC transporter transmembrane region"/>
    <property type="match status" value="1"/>
</dbReference>
<keyword evidence="3" id="KW-0547">Nucleotide-binding</keyword>
<dbReference type="Gene3D" id="1.20.1560.10">
    <property type="entry name" value="ABC transporter type 1, transmembrane domain"/>
    <property type="match status" value="1"/>
</dbReference>
<keyword evidence="2 7" id="KW-0812">Transmembrane</keyword>
<evidence type="ECO:0000259" key="9">
    <source>
        <dbReference type="PROSITE" id="PS50929"/>
    </source>
</evidence>
<feature type="domain" description="ABC transporter" evidence="8">
    <location>
        <begin position="344"/>
        <end position="578"/>
    </location>
</feature>
<keyword evidence="6 7" id="KW-0472">Membrane</keyword>
<sequence>MRSLGRILAHVANLWPWYLGIVICSLASAGTALAVPFVLRSVTDLVVAAVNTHAVDLGAVVRLAAVLLAFDLANTVTSNIGGYLGDNMAMRLRAGLSKRYFNKLLGLPQRYFDDELSGTIIGRLSRSITEITQFMQSFSNNFFPMLLTVGAVLVITAHYSVWISLLLLAIFPLYVFFTALTSRRWQRFERRKNAHVDQASGRFAEVISQMRVVKSFAQERREYSGFSRHYDRTVALTTPQSRWWHSMDVVRRGVLNVVFFVIYLIIFLGTARSVYSLGTMVMLVQMVGMARQPATMMSFFVDQSQRAVAGSRDYFEVLAQPSEHDWRHEDAPAPALIDADAPMISFRDISFGYGQGPDVVEHISFDVARGERLALVSESGGGKTTLVSLLMGLYRPRQGQILVGGHDTSTLGVTQLRAEVGVVFQEPLLFSGTVSENIAYADPDVADQQIRDAAKRANADVFIRALPHGYASVVGERGLKLSGGQKQRIAVARAMIKDAPILVLDEATSALDSRAEQAVQNGLEQLMEGRTSIIIAHRLSTIATVDRIVTMRGGRVDEIGSPAELAASGGIYAQLLALQASGRRRDRRRLKEFDITH</sequence>
<dbReference type="PANTHER" id="PTHR43394:SF1">
    <property type="entry name" value="ATP-BINDING CASSETTE SUB-FAMILY B MEMBER 10, MITOCHONDRIAL"/>
    <property type="match status" value="1"/>
</dbReference>
<evidence type="ECO:0000313" key="11">
    <source>
        <dbReference type="EMBL" id="SCQ79029.1"/>
    </source>
</evidence>
<accession>A0A2C8AHI9</accession>
<comment type="subcellular location">
    <subcellularLocation>
        <location evidence="1">Cell membrane</location>
        <topology evidence="1">Multi-pass membrane protein</topology>
    </subcellularLocation>
</comment>
<proteinExistence type="predicted"/>
<evidence type="ECO:0000256" key="7">
    <source>
        <dbReference type="SAM" id="Phobius"/>
    </source>
</evidence>
<reference evidence="10" key="1">
    <citation type="submission" date="2016-05" db="EMBL/GenBank/DDBJ databases">
        <authorList>
            <person name="Lavstsen T."/>
            <person name="Jespersen J.S."/>
        </authorList>
    </citation>
    <scope>NUCLEOTIDE SEQUENCE</scope>
    <source>
        <strain evidence="10">PFRJS10</strain>
    </source>
</reference>
<dbReference type="GO" id="GO:0005886">
    <property type="term" value="C:plasma membrane"/>
    <property type="evidence" value="ECO:0007669"/>
    <property type="project" value="UniProtKB-SubCell"/>
</dbReference>
<dbReference type="Proteomes" id="UP000250080">
    <property type="component" value="Chromosome I"/>
</dbReference>
<dbReference type="PROSITE" id="PS50893">
    <property type="entry name" value="ABC_TRANSPORTER_2"/>
    <property type="match status" value="1"/>
</dbReference>
<dbReference type="InterPro" id="IPR027417">
    <property type="entry name" value="P-loop_NTPase"/>
</dbReference>
<dbReference type="PROSITE" id="PS50929">
    <property type="entry name" value="ABC_TM1F"/>
    <property type="match status" value="1"/>
</dbReference>
<dbReference type="InterPro" id="IPR017871">
    <property type="entry name" value="ABC_transporter-like_CS"/>
</dbReference>
<dbReference type="EMBL" id="LT576035">
    <property type="protein sequence ID" value="SBN38896.1"/>
    <property type="molecule type" value="Genomic_DNA"/>
</dbReference>
<feature type="transmembrane region" description="Helical" evidence="7">
    <location>
        <begin position="12"/>
        <end position="39"/>
    </location>
</feature>
<dbReference type="PANTHER" id="PTHR43394">
    <property type="entry name" value="ATP-DEPENDENT PERMEASE MDL1, MITOCHONDRIAL"/>
    <property type="match status" value="1"/>
</dbReference>
<dbReference type="Pfam" id="PF00664">
    <property type="entry name" value="ABC_membrane"/>
    <property type="match status" value="1"/>
</dbReference>
<dbReference type="CDD" id="cd07346">
    <property type="entry name" value="ABC_6TM_exporters"/>
    <property type="match status" value="1"/>
</dbReference>
<protein>
    <submittedName>
        <fullName evidence="10">ATP-binding/permease fusion ABC transporter</fullName>
    </submittedName>
</protein>
<dbReference type="AlphaFoldDB" id="A0A2C8AHI9"/>
<dbReference type="FunFam" id="3.40.50.300:FF:000218">
    <property type="entry name" value="Multidrug ABC transporter ATP-binding protein"/>
    <property type="match status" value="1"/>
</dbReference>
<dbReference type="InterPro" id="IPR003593">
    <property type="entry name" value="AAA+_ATPase"/>
</dbReference>
<evidence type="ECO:0000256" key="3">
    <source>
        <dbReference type="ARBA" id="ARBA00022741"/>
    </source>
</evidence>
<feature type="domain" description="ABC transmembrane type-1" evidence="9">
    <location>
        <begin position="19"/>
        <end position="306"/>
    </location>
</feature>
<dbReference type="SUPFAM" id="SSF52540">
    <property type="entry name" value="P-loop containing nucleoside triphosphate hydrolases"/>
    <property type="match status" value="1"/>
</dbReference>
<dbReference type="SMART" id="SM00382">
    <property type="entry name" value="AAA"/>
    <property type="match status" value="1"/>
</dbReference>
<dbReference type="EMBL" id="LT618793">
    <property type="protein sequence ID" value="SCQ79029.1"/>
    <property type="molecule type" value="Genomic_DNA"/>
</dbReference>
<evidence type="ECO:0000256" key="6">
    <source>
        <dbReference type="ARBA" id="ARBA00023136"/>
    </source>
</evidence>
<dbReference type="PROSITE" id="PS00211">
    <property type="entry name" value="ABC_TRANSPORTER_1"/>
    <property type="match status" value="1"/>
</dbReference>
<dbReference type="InterPro" id="IPR003439">
    <property type="entry name" value="ABC_transporter-like_ATP-bd"/>
</dbReference>
<evidence type="ECO:0000259" key="8">
    <source>
        <dbReference type="PROSITE" id="PS50893"/>
    </source>
</evidence>
<gene>
    <name evidence="10" type="ORF">PFR_JS10_1253</name>
    <name evidence="11" type="ORF">PFR_JS23_1277</name>
</gene>
<dbReference type="GO" id="GO:0015421">
    <property type="term" value="F:ABC-type oligopeptide transporter activity"/>
    <property type="evidence" value="ECO:0007669"/>
    <property type="project" value="TreeGrafter"/>
</dbReference>
<dbReference type="GO" id="GO:0016887">
    <property type="term" value="F:ATP hydrolysis activity"/>
    <property type="evidence" value="ECO:0007669"/>
    <property type="project" value="InterPro"/>
</dbReference>
<feature type="transmembrane region" description="Helical" evidence="7">
    <location>
        <begin position="249"/>
        <end position="268"/>
    </location>
</feature>
<dbReference type="GO" id="GO:0005524">
    <property type="term" value="F:ATP binding"/>
    <property type="evidence" value="ECO:0007669"/>
    <property type="project" value="UniProtKB-KW"/>
</dbReference>
<dbReference type="Pfam" id="PF00005">
    <property type="entry name" value="ABC_tran"/>
    <property type="match status" value="1"/>
</dbReference>
<evidence type="ECO:0000313" key="12">
    <source>
        <dbReference type="Proteomes" id="UP000250080"/>
    </source>
</evidence>
<organism evidence="10">
    <name type="scientific">Propionibacterium freudenreichii</name>
    <dbReference type="NCBI Taxonomy" id="1744"/>
    <lineage>
        <taxon>Bacteria</taxon>
        <taxon>Bacillati</taxon>
        <taxon>Actinomycetota</taxon>
        <taxon>Actinomycetes</taxon>
        <taxon>Propionibacteriales</taxon>
        <taxon>Propionibacteriaceae</taxon>
        <taxon>Propionibacterium</taxon>
    </lineage>
</organism>
<keyword evidence="5 7" id="KW-1133">Transmembrane helix</keyword>
<feature type="transmembrane region" description="Helical" evidence="7">
    <location>
        <begin position="59"/>
        <end position="84"/>
    </location>
</feature>